<evidence type="ECO:0000313" key="2">
    <source>
        <dbReference type="Proteomes" id="UP000223777"/>
    </source>
</evidence>
<organism evidence="1 2">
    <name type="scientific">Bacillus cereus</name>
    <dbReference type="NCBI Taxonomy" id="1396"/>
    <lineage>
        <taxon>Bacteria</taxon>
        <taxon>Bacillati</taxon>
        <taxon>Bacillota</taxon>
        <taxon>Bacilli</taxon>
        <taxon>Bacillales</taxon>
        <taxon>Bacillaceae</taxon>
        <taxon>Bacillus</taxon>
        <taxon>Bacillus cereus group</taxon>
    </lineage>
</organism>
<reference evidence="1 2" key="1">
    <citation type="submission" date="2017-09" db="EMBL/GenBank/DDBJ databases">
        <title>Large-scale bioinformatics analysis of Bacillus genomes uncovers conserved roles of natural products in bacterial physiology.</title>
        <authorList>
            <consortium name="Agbiome Team Llc"/>
            <person name="Bleich R.M."/>
            <person name="Grubbs K.J."/>
            <person name="Santa Maria K.C."/>
            <person name="Allen S.E."/>
            <person name="Farag S."/>
            <person name="Shank E.A."/>
            <person name="Bowers A."/>
        </authorList>
    </citation>
    <scope>NUCLEOTIDE SEQUENCE [LARGE SCALE GENOMIC DNA]</scope>
    <source>
        <strain evidence="1 2">AFS050027</strain>
    </source>
</reference>
<sequence>MTDEYKHLISYVDKIKELNYSTASALIVIHNDKILVNHYNGRHSNVVSSSQRELVVITTSSLCFSDKTESKLLSSSLLSYY</sequence>
<comment type="caution">
    <text evidence="1">The sequence shown here is derived from an EMBL/GenBank/DDBJ whole genome shotgun (WGS) entry which is preliminary data.</text>
</comment>
<accession>A0A2B1CRX6</accession>
<proteinExistence type="predicted"/>
<evidence type="ECO:0000313" key="1">
    <source>
        <dbReference type="EMBL" id="PGO20047.1"/>
    </source>
</evidence>
<dbReference type="Proteomes" id="UP000223777">
    <property type="component" value="Unassembled WGS sequence"/>
</dbReference>
<gene>
    <name evidence="1" type="ORF">CN984_29985</name>
</gene>
<dbReference type="RefSeq" id="WP_000129107.1">
    <property type="nucleotide sequence ID" value="NZ_NUIL01000090.1"/>
</dbReference>
<dbReference type="AlphaFoldDB" id="A0A2B1CRX6"/>
<dbReference type="EMBL" id="NUIL01000090">
    <property type="protein sequence ID" value="PGO20047.1"/>
    <property type="molecule type" value="Genomic_DNA"/>
</dbReference>
<name>A0A2B1CRX6_BACCE</name>
<protein>
    <submittedName>
        <fullName evidence="1">Uncharacterized protein</fullName>
    </submittedName>
</protein>